<feature type="active site" description="Proton acceptor" evidence="12">
    <location>
        <position position="387"/>
    </location>
</feature>
<dbReference type="FunFam" id="3.40.47.10:FF:000010">
    <property type="entry name" value="Acetyl-CoA acetyltransferase (Thiolase)"/>
    <property type="match status" value="1"/>
</dbReference>
<evidence type="ECO:0000256" key="12">
    <source>
        <dbReference type="PIRSR" id="PIRSR000429-1"/>
    </source>
</evidence>
<accession>R8YU31</accession>
<evidence type="ECO:0000256" key="5">
    <source>
        <dbReference type="ARBA" id="ARBA00016181"/>
    </source>
</evidence>
<dbReference type="EMBL" id="APQO01000006">
    <property type="protein sequence ID" value="EOQ72878.1"/>
    <property type="molecule type" value="Genomic_DNA"/>
</dbReference>
<comment type="pathway">
    <text evidence="2">Aromatic compound metabolism; beta-ketoadipate pathway; acetyl-CoA and succinyl-CoA from 3-oxoadipate: step 2/2.</text>
</comment>
<evidence type="ECO:0000256" key="10">
    <source>
        <dbReference type="ARBA" id="ARBA00041222"/>
    </source>
</evidence>
<feature type="domain" description="Thiolase N-terminal" evidence="14">
    <location>
        <begin position="5"/>
        <end position="268"/>
    </location>
</feature>
<protein>
    <recommendedName>
        <fullName evidence="5">Beta-ketoadipyl-CoA thiolase</fullName>
        <ecNumber evidence="4">2.3.1.174</ecNumber>
    </recommendedName>
    <alternativeName>
        <fullName evidence="10">3-oxoadipyl-CoA thiolase</fullName>
    </alternativeName>
</protein>
<dbReference type="GO" id="GO:0019619">
    <property type="term" value="P:3,4-dihydroxybenzoate catabolic process"/>
    <property type="evidence" value="ECO:0007669"/>
    <property type="project" value="InterPro"/>
</dbReference>
<dbReference type="InterPro" id="IPR020617">
    <property type="entry name" value="Thiolase_C"/>
</dbReference>
<dbReference type="InterPro" id="IPR020615">
    <property type="entry name" value="Thiolase_acyl_enz_int_AS"/>
</dbReference>
<dbReference type="NCBIfam" id="TIGR01930">
    <property type="entry name" value="AcCoA-C-Actrans"/>
    <property type="match status" value="1"/>
</dbReference>
<feature type="active site" description="Proton acceptor" evidence="12">
    <location>
        <position position="357"/>
    </location>
</feature>
<dbReference type="InterPro" id="IPR020613">
    <property type="entry name" value="Thiolase_CS"/>
</dbReference>
<dbReference type="InterPro" id="IPR016039">
    <property type="entry name" value="Thiolase-like"/>
</dbReference>
<dbReference type="PATRIC" id="fig|1217689.3.peg.2765"/>
<dbReference type="AlphaFoldDB" id="R8YU31"/>
<dbReference type="Proteomes" id="UP000013986">
    <property type="component" value="Unassembled WGS sequence"/>
</dbReference>
<dbReference type="InterPro" id="IPR020616">
    <property type="entry name" value="Thiolase_N"/>
</dbReference>
<feature type="domain" description="Thiolase C-terminal" evidence="15">
    <location>
        <begin position="276"/>
        <end position="400"/>
    </location>
</feature>
<evidence type="ECO:0000256" key="7">
    <source>
        <dbReference type="ARBA" id="ARBA00022679"/>
    </source>
</evidence>
<dbReference type="InterPro" id="IPR020610">
    <property type="entry name" value="Thiolase_AS"/>
</dbReference>
<evidence type="ECO:0000313" key="16">
    <source>
        <dbReference type="EMBL" id="EOQ72878.1"/>
    </source>
</evidence>
<dbReference type="HOGENOM" id="CLU_031026_2_2_6"/>
<dbReference type="PROSITE" id="PS00737">
    <property type="entry name" value="THIOLASE_2"/>
    <property type="match status" value="1"/>
</dbReference>
<comment type="catalytic activity">
    <reaction evidence="11">
        <text>succinyl-CoA + acetyl-CoA = 3-oxoadipyl-CoA + CoA</text>
        <dbReference type="Rhea" id="RHEA:19481"/>
        <dbReference type="ChEBI" id="CHEBI:57287"/>
        <dbReference type="ChEBI" id="CHEBI:57288"/>
        <dbReference type="ChEBI" id="CHEBI:57292"/>
        <dbReference type="ChEBI" id="CHEBI:57348"/>
        <dbReference type="EC" id="2.3.1.174"/>
    </reaction>
</comment>
<keyword evidence="7 13" id="KW-0808">Transferase</keyword>
<dbReference type="InterPro" id="IPR002155">
    <property type="entry name" value="Thiolase"/>
</dbReference>
<sequence>MKNAYIIDAIRTPFGRYAGGLAPVRADDLGAVPIKALMQRNPNVDWEQVDDVIYGCANQAGEDNRNVGRMSALLAGLPYQVPATTINRLCGSSLDAIAIAARAIKAGEANLVIAGGVESMSRAPYVMGKSDSAFGRSQKIEDTTMGWRFINPKLKELYGVDTMPQTAENVAEQFNVNRADQDQFALVSQQRTASAQAKGFFSKEIVAVEIPQRKGDAVVIDTDEHPRASTTLEGLSKLKPVVKVDGSVTAGNASGINDGAAALLIASDDAVQAYNLKPRAKIIASTAVGIEPRIMGFAPAPAIKKLLKQANLTLDQMDVIELNEAFAAQALAVTRDLGLPDDSDKVNPNGGAIALGHPLGASGARLVTTALNQLEQTGGRYALCSMCIGVGQGIALIIERVEAL</sequence>
<dbReference type="NCBIfam" id="NF006551">
    <property type="entry name" value="PRK09050.1"/>
    <property type="match status" value="1"/>
</dbReference>
<proteinExistence type="inferred from homology"/>
<name>R8YU31_9GAMM</name>
<dbReference type="PIRSF" id="PIRSF000429">
    <property type="entry name" value="Ac-CoA_Ac_transf"/>
    <property type="match status" value="1"/>
</dbReference>
<dbReference type="Gene3D" id="3.40.47.10">
    <property type="match status" value="1"/>
</dbReference>
<dbReference type="PANTHER" id="PTHR18919:SF107">
    <property type="entry name" value="ACETYL-COA ACETYLTRANSFERASE, CYTOSOLIC"/>
    <property type="match status" value="1"/>
</dbReference>
<evidence type="ECO:0000256" key="8">
    <source>
        <dbReference type="ARBA" id="ARBA00022797"/>
    </source>
</evidence>
<evidence type="ECO:0000259" key="15">
    <source>
        <dbReference type="Pfam" id="PF02803"/>
    </source>
</evidence>
<keyword evidence="8" id="KW-0058">Aromatic hydrocarbons catabolism</keyword>
<keyword evidence="9 13" id="KW-0012">Acyltransferase</keyword>
<keyword evidence="6" id="KW-0963">Cytoplasm</keyword>
<feature type="active site" description="Acyl-thioester intermediate" evidence="12">
    <location>
        <position position="90"/>
    </location>
</feature>
<dbReference type="GO" id="GO:0033812">
    <property type="term" value="F:3-oxoadipyl-CoA thiolase activity"/>
    <property type="evidence" value="ECO:0007669"/>
    <property type="project" value="UniProtKB-EC"/>
</dbReference>
<dbReference type="CDD" id="cd00751">
    <property type="entry name" value="thiolase"/>
    <property type="match status" value="1"/>
</dbReference>
<dbReference type="NCBIfam" id="TIGR02430">
    <property type="entry name" value="pcaF"/>
    <property type="match status" value="1"/>
</dbReference>
<comment type="caution">
    <text evidence="16">The sequence shown here is derived from an EMBL/GenBank/DDBJ whole genome shotgun (WGS) entry which is preliminary data.</text>
</comment>
<dbReference type="PROSITE" id="PS00098">
    <property type="entry name" value="THIOLASE_1"/>
    <property type="match status" value="1"/>
</dbReference>
<gene>
    <name evidence="16" type="ORF">F929_02813</name>
</gene>
<evidence type="ECO:0000256" key="13">
    <source>
        <dbReference type="RuleBase" id="RU003557"/>
    </source>
</evidence>
<dbReference type="RefSeq" id="WP_016145452.1">
    <property type="nucleotide sequence ID" value="NZ_KB976991.1"/>
</dbReference>
<dbReference type="Pfam" id="PF02803">
    <property type="entry name" value="Thiolase_C"/>
    <property type="match status" value="1"/>
</dbReference>
<dbReference type="PANTHER" id="PTHR18919">
    <property type="entry name" value="ACETYL-COA C-ACYLTRANSFERASE"/>
    <property type="match status" value="1"/>
</dbReference>
<evidence type="ECO:0000256" key="3">
    <source>
        <dbReference type="ARBA" id="ARBA00010982"/>
    </source>
</evidence>
<evidence type="ECO:0000256" key="9">
    <source>
        <dbReference type="ARBA" id="ARBA00023315"/>
    </source>
</evidence>
<evidence type="ECO:0000256" key="2">
    <source>
        <dbReference type="ARBA" id="ARBA00005071"/>
    </source>
</evidence>
<dbReference type="SUPFAM" id="SSF53901">
    <property type="entry name" value="Thiolase-like"/>
    <property type="match status" value="2"/>
</dbReference>
<evidence type="ECO:0000259" key="14">
    <source>
        <dbReference type="Pfam" id="PF00108"/>
    </source>
</evidence>
<comment type="function">
    <text evidence="1">Catalyzes thiolytic cleavage of beta-ketoadipyl-CoA to succinyl-CoA and acetyl-CoA.</text>
</comment>
<comment type="similarity">
    <text evidence="3 13">Belongs to the thiolase-like superfamily. Thiolase family.</text>
</comment>
<evidence type="ECO:0000256" key="11">
    <source>
        <dbReference type="ARBA" id="ARBA00048527"/>
    </source>
</evidence>
<dbReference type="Pfam" id="PF00108">
    <property type="entry name" value="Thiolase_N"/>
    <property type="match status" value="1"/>
</dbReference>
<evidence type="ECO:0000256" key="6">
    <source>
        <dbReference type="ARBA" id="ARBA00022490"/>
    </source>
</evidence>
<organism evidence="16 17">
    <name type="scientific">Acinetobacter lactucae</name>
    <dbReference type="NCBI Taxonomy" id="1785128"/>
    <lineage>
        <taxon>Bacteria</taxon>
        <taxon>Pseudomonadati</taxon>
        <taxon>Pseudomonadota</taxon>
        <taxon>Gammaproteobacteria</taxon>
        <taxon>Moraxellales</taxon>
        <taxon>Moraxellaceae</taxon>
        <taxon>Acinetobacter</taxon>
        <taxon>Acinetobacter calcoaceticus/baumannii complex</taxon>
    </lineage>
</organism>
<evidence type="ECO:0000313" key="17">
    <source>
        <dbReference type="Proteomes" id="UP000013986"/>
    </source>
</evidence>
<dbReference type="PROSITE" id="PS00099">
    <property type="entry name" value="THIOLASE_3"/>
    <property type="match status" value="1"/>
</dbReference>
<reference evidence="16 17" key="1">
    <citation type="submission" date="2013-02" db="EMBL/GenBank/DDBJ databases">
        <title>The Genome Sequence of Acinetobacter pittii ANC 4052.</title>
        <authorList>
            <consortium name="The Broad Institute Genome Sequencing Platform"/>
            <consortium name="The Broad Institute Genome Sequencing Center for Infectious Disease"/>
            <person name="Cerqueira G."/>
            <person name="Feldgarden M."/>
            <person name="Courvalin P."/>
            <person name="Perichon B."/>
            <person name="Grillot-Courvalin C."/>
            <person name="Clermont D."/>
            <person name="Rocha E."/>
            <person name="Yoon E.-J."/>
            <person name="Nemec A."/>
            <person name="Walker B."/>
            <person name="Young S.K."/>
            <person name="Zeng Q."/>
            <person name="Gargeya S."/>
            <person name="Fitzgerald M."/>
            <person name="Haas B."/>
            <person name="Abouelleil A."/>
            <person name="Alvarado L."/>
            <person name="Arachchi H.M."/>
            <person name="Berlin A.M."/>
            <person name="Chapman S.B."/>
            <person name="Dewar J."/>
            <person name="Goldberg J."/>
            <person name="Griggs A."/>
            <person name="Gujja S."/>
            <person name="Hansen M."/>
            <person name="Howarth C."/>
            <person name="Imamovic A."/>
            <person name="Larimer J."/>
            <person name="McCowan C."/>
            <person name="Murphy C."/>
            <person name="Neiman D."/>
            <person name="Pearson M."/>
            <person name="Priest M."/>
            <person name="Roberts A."/>
            <person name="Saif S."/>
            <person name="Shea T."/>
            <person name="Sisk P."/>
            <person name="Sykes S."/>
            <person name="Wortman J."/>
            <person name="Nusbaum C."/>
            <person name="Birren B."/>
        </authorList>
    </citation>
    <scope>NUCLEOTIDE SEQUENCE [LARGE SCALE GENOMIC DNA]</scope>
    <source>
        <strain evidence="16 17">ANC 4052</strain>
    </source>
</reference>
<evidence type="ECO:0000256" key="1">
    <source>
        <dbReference type="ARBA" id="ARBA00003720"/>
    </source>
</evidence>
<dbReference type="InterPro" id="IPR012793">
    <property type="entry name" value="PcaF"/>
</dbReference>
<evidence type="ECO:0000256" key="4">
    <source>
        <dbReference type="ARBA" id="ARBA00012233"/>
    </source>
</evidence>
<dbReference type="OrthoDB" id="9764638at2"/>
<dbReference type="EC" id="2.3.1.174" evidence="4"/>